<dbReference type="AlphaFoldDB" id="K1PSX4"/>
<organism evidence="1">
    <name type="scientific">Magallana gigas</name>
    <name type="common">Pacific oyster</name>
    <name type="synonym">Crassostrea gigas</name>
    <dbReference type="NCBI Taxonomy" id="29159"/>
    <lineage>
        <taxon>Eukaryota</taxon>
        <taxon>Metazoa</taxon>
        <taxon>Spiralia</taxon>
        <taxon>Lophotrochozoa</taxon>
        <taxon>Mollusca</taxon>
        <taxon>Bivalvia</taxon>
        <taxon>Autobranchia</taxon>
        <taxon>Pteriomorphia</taxon>
        <taxon>Ostreida</taxon>
        <taxon>Ostreoidea</taxon>
        <taxon>Ostreidae</taxon>
        <taxon>Magallana</taxon>
    </lineage>
</organism>
<gene>
    <name evidence="1" type="ORF">CGI_10003586</name>
</gene>
<evidence type="ECO:0000313" key="1">
    <source>
        <dbReference type="EMBL" id="EKC27357.1"/>
    </source>
</evidence>
<proteinExistence type="predicted"/>
<dbReference type="InParanoid" id="K1PSX4"/>
<protein>
    <submittedName>
        <fullName evidence="1">Uncharacterized protein</fullName>
    </submittedName>
</protein>
<sequence length="147" mass="17089">MAENCNLREPSQRQVDQGLSRVASRHRQKFRPEVPKDLNFKVRCLDERYMVFLTAEQLEVLANVKQWFVDGAFKLVRKPFVQLLFIHAYIRSGNHIKQVPLTCVPMSGKHGKDYKKVAYRVRDDVNKIIRKLVALPLIARSTLGLPF</sequence>
<reference evidence="1" key="1">
    <citation type="journal article" date="2012" name="Nature">
        <title>The oyster genome reveals stress adaptation and complexity of shell formation.</title>
        <authorList>
            <person name="Zhang G."/>
            <person name="Fang X."/>
            <person name="Guo X."/>
            <person name="Li L."/>
            <person name="Luo R."/>
            <person name="Xu F."/>
            <person name="Yang P."/>
            <person name="Zhang L."/>
            <person name="Wang X."/>
            <person name="Qi H."/>
            <person name="Xiong Z."/>
            <person name="Que H."/>
            <person name="Xie Y."/>
            <person name="Holland P.W."/>
            <person name="Paps J."/>
            <person name="Zhu Y."/>
            <person name="Wu F."/>
            <person name="Chen Y."/>
            <person name="Wang J."/>
            <person name="Peng C."/>
            <person name="Meng J."/>
            <person name="Yang L."/>
            <person name="Liu J."/>
            <person name="Wen B."/>
            <person name="Zhang N."/>
            <person name="Huang Z."/>
            <person name="Zhu Q."/>
            <person name="Feng Y."/>
            <person name="Mount A."/>
            <person name="Hedgecock D."/>
            <person name="Xu Z."/>
            <person name="Liu Y."/>
            <person name="Domazet-Loso T."/>
            <person name="Du Y."/>
            <person name="Sun X."/>
            <person name="Zhang S."/>
            <person name="Liu B."/>
            <person name="Cheng P."/>
            <person name="Jiang X."/>
            <person name="Li J."/>
            <person name="Fan D."/>
            <person name="Wang W."/>
            <person name="Fu W."/>
            <person name="Wang T."/>
            <person name="Wang B."/>
            <person name="Zhang J."/>
            <person name="Peng Z."/>
            <person name="Li Y."/>
            <person name="Li N."/>
            <person name="Wang J."/>
            <person name="Chen M."/>
            <person name="He Y."/>
            <person name="Tan F."/>
            <person name="Song X."/>
            <person name="Zheng Q."/>
            <person name="Huang R."/>
            <person name="Yang H."/>
            <person name="Du X."/>
            <person name="Chen L."/>
            <person name="Yang M."/>
            <person name="Gaffney P.M."/>
            <person name="Wang S."/>
            <person name="Luo L."/>
            <person name="She Z."/>
            <person name="Ming Y."/>
            <person name="Huang W."/>
            <person name="Zhang S."/>
            <person name="Huang B."/>
            <person name="Zhang Y."/>
            <person name="Qu T."/>
            <person name="Ni P."/>
            <person name="Miao G."/>
            <person name="Wang J."/>
            <person name="Wang Q."/>
            <person name="Steinberg C.E."/>
            <person name="Wang H."/>
            <person name="Li N."/>
            <person name="Qian L."/>
            <person name="Zhang G."/>
            <person name="Li Y."/>
            <person name="Yang H."/>
            <person name="Liu X."/>
            <person name="Wang J."/>
            <person name="Yin Y."/>
            <person name="Wang J."/>
        </authorList>
    </citation>
    <scope>NUCLEOTIDE SEQUENCE [LARGE SCALE GENOMIC DNA]</scope>
    <source>
        <strain evidence="1">05x7-T-G4-1.051#20</strain>
    </source>
</reference>
<name>K1PSX4_MAGGI</name>
<dbReference type="HOGENOM" id="CLU_1769855_0_0_1"/>
<dbReference type="EMBL" id="JH816296">
    <property type="protein sequence ID" value="EKC27357.1"/>
    <property type="molecule type" value="Genomic_DNA"/>
</dbReference>
<accession>K1PSX4</accession>